<dbReference type="PANTHER" id="PTHR34598:SF3">
    <property type="entry name" value="OXIDOREDUCTASE AN1597"/>
    <property type="match status" value="1"/>
</dbReference>
<dbReference type="AlphaFoldDB" id="A0A3D8Q9J5"/>
<sequence>MTVLEAKDTIETHVAYLKYDPSYENEKLFIMTYVPEGKSIADGPLPRSNCVNHLQPVQIKNFRNLQSAPSFDQCGFALEKLQPAISPAEFENSDSVEDVFYPQVEKMLAKMFPNAAHIRMLEHQIRKRHQEFPVATGVPYQDLLPTTLVHIGKANHHSEEKPSTYTCVDFTPHSTAKTSIAAFDATPQQYRRLLAVNLWKSLQGPGNDWPLALCDCRTVDYKNEIVVQDIVYEDRFTENARVYPSAKHKWYWYNNLQEDEIIVFQQCDTEVEGGRGVPHTGFYNPNVPNDVTPRVSIELRAYIYFN</sequence>
<proteinExistence type="inferred from homology"/>
<reference evidence="2 3" key="1">
    <citation type="journal article" date="2018" name="IMA Fungus">
        <title>IMA Genome-F 9: Draft genome sequence of Annulohypoxylon stygium, Aspergillus mulundensis, Berkeleyomyces basicola (syn. Thielaviopsis basicola), Ceratocystis smalleyi, two Cercospora beticola strains, Coleophoma cylindrospora, Fusarium fracticaudum, Phialophora cf. hyalina, and Morchella septimelata.</title>
        <authorList>
            <person name="Wingfield B.D."/>
            <person name="Bills G.F."/>
            <person name="Dong Y."/>
            <person name="Huang W."/>
            <person name="Nel W.J."/>
            <person name="Swalarsk-Parry B.S."/>
            <person name="Vaghefi N."/>
            <person name="Wilken P.M."/>
            <person name="An Z."/>
            <person name="de Beer Z.W."/>
            <person name="De Vos L."/>
            <person name="Chen L."/>
            <person name="Duong T.A."/>
            <person name="Gao Y."/>
            <person name="Hammerbacher A."/>
            <person name="Kikkert J.R."/>
            <person name="Li Y."/>
            <person name="Li H."/>
            <person name="Li K."/>
            <person name="Li Q."/>
            <person name="Liu X."/>
            <person name="Ma X."/>
            <person name="Naidoo K."/>
            <person name="Pethybridge S.J."/>
            <person name="Sun J."/>
            <person name="Steenkamp E.T."/>
            <person name="van der Nest M.A."/>
            <person name="van Wyk S."/>
            <person name="Wingfield M.J."/>
            <person name="Xiong C."/>
            <person name="Yue Q."/>
            <person name="Zhang X."/>
        </authorList>
    </citation>
    <scope>NUCLEOTIDE SEQUENCE [LARGE SCALE GENOMIC DNA]</scope>
    <source>
        <strain evidence="2 3">BP5796</strain>
    </source>
</reference>
<evidence type="ECO:0000313" key="2">
    <source>
        <dbReference type="EMBL" id="RDW58288.1"/>
    </source>
</evidence>
<evidence type="ECO:0000256" key="1">
    <source>
        <dbReference type="ARBA" id="ARBA00023604"/>
    </source>
</evidence>
<name>A0A3D8Q9J5_9HELO</name>
<organism evidence="2 3">
    <name type="scientific">Coleophoma crateriformis</name>
    <dbReference type="NCBI Taxonomy" id="565419"/>
    <lineage>
        <taxon>Eukaryota</taxon>
        <taxon>Fungi</taxon>
        <taxon>Dikarya</taxon>
        <taxon>Ascomycota</taxon>
        <taxon>Pezizomycotina</taxon>
        <taxon>Leotiomycetes</taxon>
        <taxon>Helotiales</taxon>
        <taxon>Dermateaceae</taxon>
        <taxon>Coleophoma</taxon>
    </lineage>
</organism>
<dbReference type="PANTHER" id="PTHR34598">
    <property type="entry name" value="BLL6449 PROTEIN"/>
    <property type="match status" value="1"/>
</dbReference>
<dbReference type="NCBIfam" id="NF041278">
    <property type="entry name" value="CmcJ_NvfI_EfuI"/>
    <property type="match status" value="1"/>
</dbReference>
<evidence type="ECO:0008006" key="4">
    <source>
        <dbReference type="Google" id="ProtNLM"/>
    </source>
</evidence>
<dbReference type="OrthoDB" id="412788at2759"/>
<evidence type="ECO:0000313" key="3">
    <source>
        <dbReference type="Proteomes" id="UP000256328"/>
    </source>
</evidence>
<dbReference type="GO" id="GO:0016491">
    <property type="term" value="F:oxidoreductase activity"/>
    <property type="evidence" value="ECO:0007669"/>
    <property type="project" value="InterPro"/>
</dbReference>
<dbReference type="InterPro" id="IPR044053">
    <property type="entry name" value="AsaB-like"/>
</dbReference>
<accession>A0A3D8Q9J5</accession>
<gene>
    <name evidence="2" type="ORF">BP5796_12218</name>
</gene>
<protein>
    <recommendedName>
        <fullName evidence="4">CmcJ-like methyltransferase</fullName>
    </recommendedName>
</protein>
<keyword evidence="3" id="KW-1185">Reference proteome</keyword>
<dbReference type="EMBL" id="PDLN01000021">
    <property type="protein sequence ID" value="RDW58288.1"/>
    <property type="molecule type" value="Genomic_DNA"/>
</dbReference>
<dbReference type="Proteomes" id="UP000256328">
    <property type="component" value="Unassembled WGS sequence"/>
</dbReference>
<comment type="similarity">
    <text evidence="1">Belongs to the asaB hydroxylase/desaturase family.</text>
</comment>
<comment type="caution">
    <text evidence="2">The sequence shown here is derived from an EMBL/GenBank/DDBJ whole genome shotgun (WGS) entry which is preliminary data.</text>
</comment>